<sequence>MASAFVLVEENSNIPIDRLVEDIRQVCLESNLHLIDGIQDVDSEQNMKHCALGISLSNQEESDHGKVNNTIRVDVYDEPALHQYRELEWREDGQVYFNTLIIDEVYQNEEVTLTFLYHFLTRYPQMIVWIEEDWVYTLSDLDKALKTSNLSDWCYVNPNSF</sequence>
<reference evidence="1 2" key="1">
    <citation type="journal article" date="2019" name="J. Ind. Microbiol. Biotechnol.">
        <title>Paenibacillus amylolyticus 27C64 has a diverse set of carbohydrate-active enzymes and complete pectin deconstruction system.</title>
        <authorList>
            <person name="Keggi C."/>
            <person name="Doran-Peterson J."/>
        </authorList>
    </citation>
    <scope>NUCLEOTIDE SEQUENCE [LARGE SCALE GENOMIC DNA]</scope>
    <source>
        <strain evidence="1 2">27C64</strain>
    </source>
</reference>
<protein>
    <submittedName>
        <fullName evidence="1">Uncharacterized protein</fullName>
    </submittedName>
</protein>
<dbReference type="Proteomes" id="UP000323664">
    <property type="component" value="Unassembled WGS sequence"/>
</dbReference>
<accession>A0A5M9WNC9</accession>
<comment type="caution">
    <text evidence="1">The sequence shown here is derived from an EMBL/GenBank/DDBJ whole genome shotgun (WGS) entry which is preliminary data.</text>
</comment>
<proteinExistence type="predicted"/>
<dbReference type="AlphaFoldDB" id="A0A5M9WNC9"/>
<name>A0A5M9WNC9_PAEAM</name>
<evidence type="ECO:0000313" key="1">
    <source>
        <dbReference type="EMBL" id="KAA8783094.1"/>
    </source>
</evidence>
<organism evidence="1 2">
    <name type="scientific">Paenibacillus amylolyticus</name>
    <dbReference type="NCBI Taxonomy" id="1451"/>
    <lineage>
        <taxon>Bacteria</taxon>
        <taxon>Bacillati</taxon>
        <taxon>Bacillota</taxon>
        <taxon>Bacilli</taxon>
        <taxon>Bacillales</taxon>
        <taxon>Paenibacillaceae</taxon>
        <taxon>Paenibacillus</taxon>
    </lineage>
</organism>
<dbReference type="OrthoDB" id="2651394at2"/>
<evidence type="ECO:0000313" key="2">
    <source>
        <dbReference type="Proteomes" id="UP000323664"/>
    </source>
</evidence>
<dbReference type="EMBL" id="RIAS01000002">
    <property type="protein sequence ID" value="KAA8783094.1"/>
    <property type="molecule type" value="Genomic_DNA"/>
</dbReference>
<dbReference type="RefSeq" id="WP_123062996.1">
    <property type="nucleotide sequence ID" value="NZ_RIAS01000002.1"/>
</dbReference>
<gene>
    <name evidence="1" type="ORF">EC604_04455</name>
</gene>